<dbReference type="PANTHER" id="PTHR34653">
    <property type="match status" value="1"/>
</dbReference>
<reference evidence="6 7" key="1">
    <citation type="journal article" date="2019" name="ISME J.">
        <title>Insights into ecological role of a new deltaproteobacterial order Candidatus Acidulodesulfobacterales by metagenomics and metatranscriptomics.</title>
        <authorList>
            <person name="Tan S."/>
            <person name="Liu J."/>
            <person name="Fang Y."/>
            <person name="Hedlund B.P."/>
            <person name="Lian Z.H."/>
            <person name="Huang L.Y."/>
            <person name="Li J.T."/>
            <person name="Huang L.N."/>
            <person name="Li W.J."/>
            <person name="Jiang H.C."/>
            <person name="Dong H.L."/>
            <person name="Shu W.S."/>
        </authorList>
    </citation>
    <scope>NUCLEOTIDE SEQUENCE [LARGE SCALE GENOMIC DNA]</scope>
    <source>
        <strain evidence="6">AP1</strain>
    </source>
</reference>
<evidence type="ECO:0000313" key="6">
    <source>
        <dbReference type="EMBL" id="RZD18571.1"/>
    </source>
</evidence>
<dbReference type="Pfam" id="PF02049">
    <property type="entry name" value="FliE"/>
    <property type="match status" value="1"/>
</dbReference>
<evidence type="ECO:0000256" key="2">
    <source>
        <dbReference type="ARBA" id="ARBA00009272"/>
    </source>
</evidence>
<protein>
    <recommendedName>
        <fullName evidence="4 5">Flagellar hook-basal body complex protein FliE</fullName>
    </recommendedName>
</protein>
<keyword evidence="6" id="KW-0969">Cilium</keyword>
<keyword evidence="6" id="KW-0282">Flagellum</keyword>
<dbReference type="GO" id="GO:0003774">
    <property type="term" value="F:cytoskeletal motor activity"/>
    <property type="evidence" value="ECO:0007669"/>
    <property type="project" value="InterPro"/>
</dbReference>
<evidence type="ECO:0000313" key="7">
    <source>
        <dbReference type="Proteomes" id="UP000319296"/>
    </source>
</evidence>
<evidence type="ECO:0000256" key="1">
    <source>
        <dbReference type="ARBA" id="ARBA00004117"/>
    </source>
</evidence>
<name>A0A519BMS9_9DELT</name>
<dbReference type="Proteomes" id="UP000319296">
    <property type="component" value="Unassembled WGS sequence"/>
</dbReference>
<dbReference type="GO" id="GO:0009425">
    <property type="term" value="C:bacterial-type flagellum basal body"/>
    <property type="evidence" value="ECO:0007669"/>
    <property type="project" value="UniProtKB-SubCell"/>
</dbReference>
<accession>A0A519BMS9</accession>
<dbReference type="InterPro" id="IPR001624">
    <property type="entry name" value="FliE"/>
</dbReference>
<organism evidence="6 7">
    <name type="scientific">Candidatus Acididesulfobacter diazotrophicus</name>
    <dbReference type="NCBI Taxonomy" id="2597226"/>
    <lineage>
        <taxon>Bacteria</taxon>
        <taxon>Deltaproteobacteria</taxon>
        <taxon>Candidatus Acidulodesulfobacterales</taxon>
        <taxon>Candidatus Acididesulfobacter</taxon>
    </lineage>
</organism>
<keyword evidence="3 4" id="KW-0975">Bacterial flagellum</keyword>
<dbReference type="NCBIfam" id="TIGR00205">
    <property type="entry name" value="fliE"/>
    <property type="match status" value="1"/>
</dbReference>
<evidence type="ECO:0000256" key="4">
    <source>
        <dbReference type="HAMAP-Rule" id="MF_00724"/>
    </source>
</evidence>
<sequence>MAIPINSININSIKELNPNDIANPNSAAASSSSNGNGAGSFSNTLSGYIDKVNNIQTDANKQTELIASGKSSNIHQAMIDVEKANDSFELMMQMRNKIITAYNTVINMQV</sequence>
<dbReference type="GO" id="GO:0071973">
    <property type="term" value="P:bacterial-type flagellum-dependent cell motility"/>
    <property type="evidence" value="ECO:0007669"/>
    <property type="project" value="InterPro"/>
</dbReference>
<dbReference type="HAMAP" id="MF_00724">
    <property type="entry name" value="FliE"/>
    <property type="match status" value="1"/>
</dbReference>
<keyword evidence="6" id="KW-0966">Cell projection</keyword>
<gene>
    <name evidence="4 6" type="primary">fliE</name>
    <name evidence="6" type="ORF">EVG15_05080</name>
</gene>
<dbReference type="AlphaFoldDB" id="A0A519BMS9"/>
<dbReference type="GO" id="GO:0005198">
    <property type="term" value="F:structural molecule activity"/>
    <property type="evidence" value="ECO:0007669"/>
    <property type="project" value="UniProtKB-UniRule"/>
</dbReference>
<comment type="caution">
    <text evidence="6">The sequence shown here is derived from an EMBL/GenBank/DDBJ whole genome shotgun (WGS) entry which is preliminary data.</text>
</comment>
<dbReference type="PANTHER" id="PTHR34653:SF1">
    <property type="entry name" value="FLAGELLAR HOOK-BASAL BODY COMPLEX PROTEIN FLIE"/>
    <property type="match status" value="1"/>
</dbReference>
<comment type="subcellular location">
    <subcellularLocation>
        <location evidence="1 4">Bacterial flagellum basal body</location>
    </subcellularLocation>
</comment>
<evidence type="ECO:0000256" key="5">
    <source>
        <dbReference type="NCBIfam" id="TIGR00205"/>
    </source>
</evidence>
<evidence type="ECO:0000256" key="3">
    <source>
        <dbReference type="ARBA" id="ARBA00023143"/>
    </source>
</evidence>
<dbReference type="PRINTS" id="PR01006">
    <property type="entry name" value="FLGHOOKFLIE"/>
</dbReference>
<comment type="similarity">
    <text evidence="2 4">Belongs to the FliE family.</text>
</comment>
<proteinExistence type="inferred from homology"/>
<dbReference type="EMBL" id="SGBB01000007">
    <property type="protein sequence ID" value="RZD18571.1"/>
    <property type="molecule type" value="Genomic_DNA"/>
</dbReference>